<dbReference type="EMBL" id="GGYP01002247">
    <property type="protein sequence ID" value="MDE47018.1"/>
    <property type="molecule type" value="Transcribed_RNA"/>
</dbReference>
<name>A0A6G1S9E9_9ACAR</name>
<dbReference type="PANTHER" id="PTHR37159">
    <property type="entry name" value="GH11867P"/>
    <property type="match status" value="1"/>
</dbReference>
<dbReference type="AlphaFoldDB" id="A0A6G1S9E9"/>
<gene>
    <name evidence="1" type="ORF">g.13135</name>
</gene>
<reference evidence="1" key="1">
    <citation type="submission" date="2018-10" db="EMBL/GenBank/DDBJ databases">
        <title>Transcriptome assembly of Aceria tosichella (Wheat curl mite) Type 2.</title>
        <authorList>
            <person name="Scully E.D."/>
            <person name="Geib S.M."/>
            <person name="Palmer N.A."/>
            <person name="Gupta A.K."/>
            <person name="Sarath G."/>
            <person name="Tatineni S."/>
        </authorList>
    </citation>
    <scope>NUCLEOTIDE SEQUENCE</scope>
    <source>
        <strain evidence="1">LincolnNE</strain>
    </source>
</reference>
<sequence>MRGAKLTPRKLTSEEEHEIRDRLRLLSTVGKQVEGTSQTNDITTKPNYYDELRVAPAQGAVNNYYASISMSSGVGLLLLAQLKEILIPLLKTGRSRTVVDLYTRYSATIKYIKRCYETNIFDSTSDGWRYINIVRSMHQRTHSLMNSPECREELRKPDSEYVGDEYVWVNQYDMALTQFAFIGLFLLRPDKCGAYHVSELDMSNIVYYWRLLSYQLGIEDRFNLFVYSHDMSKQIRLLELILDEFKQKLVTPRDETGLAMARGIMLALEDLVTETTFNILEHHWFEVVSLTGNDKLAPYDGMGERWKLFRFRLIFGYLVKSELALKWVNRMYKRKSEKFCDDSTRIRKKLAKKYPDQVYQLDDHHTIPKATKH</sequence>
<dbReference type="PANTHER" id="PTHR37159:SF1">
    <property type="entry name" value="GH11867P"/>
    <property type="match status" value="1"/>
</dbReference>
<protein>
    <submittedName>
        <fullName evidence="1">Uncharacterized protein</fullName>
    </submittedName>
</protein>
<accession>A0A6G1S9E9</accession>
<organism evidence="1">
    <name type="scientific">Aceria tosichella</name>
    <name type="common">wheat curl mite</name>
    <dbReference type="NCBI Taxonomy" id="561515"/>
    <lineage>
        <taxon>Eukaryota</taxon>
        <taxon>Metazoa</taxon>
        <taxon>Ecdysozoa</taxon>
        <taxon>Arthropoda</taxon>
        <taxon>Chelicerata</taxon>
        <taxon>Arachnida</taxon>
        <taxon>Acari</taxon>
        <taxon>Acariformes</taxon>
        <taxon>Trombidiformes</taxon>
        <taxon>Prostigmata</taxon>
        <taxon>Eupodina</taxon>
        <taxon>Eriophyoidea</taxon>
        <taxon>Eriophyidae</taxon>
        <taxon>Eriophyinae</taxon>
        <taxon>Aceriini</taxon>
        <taxon>Aceria</taxon>
    </lineage>
</organism>
<evidence type="ECO:0000313" key="1">
    <source>
        <dbReference type="EMBL" id="MDE47018.1"/>
    </source>
</evidence>
<proteinExistence type="predicted"/>